<evidence type="ECO:0000313" key="1">
    <source>
        <dbReference type="EMBL" id="ABK16486.1"/>
    </source>
</evidence>
<dbReference type="STRING" id="335543.Sfum_0788"/>
<dbReference type="eggNOG" id="COG3415">
    <property type="taxonomic scope" value="Bacteria"/>
</dbReference>
<organism evidence="1 2">
    <name type="scientific">Syntrophobacter fumaroxidans (strain DSM 10017 / MPOB)</name>
    <dbReference type="NCBI Taxonomy" id="335543"/>
    <lineage>
        <taxon>Bacteria</taxon>
        <taxon>Pseudomonadati</taxon>
        <taxon>Thermodesulfobacteriota</taxon>
        <taxon>Syntrophobacteria</taxon>
        <taxon>Syntrophobacterales</taxon>
        <taxon>Syntrophobacteraceae</taxon>
        <taxon>Syntrophobacter</taxon>
    </lineage>
</organism>
<dbReference type="KEGG" id="sfu:Sfum_0788"/>
<sequence length="133" mass="14701">MVLRARIILMAAEGGKTKDIAQALTLLNATVSKWRTRFTQRRIEGLRDEAQSGKPPTYDSETEKRVLALLDELPPRGYATWNGRLVSGALGDVSDDQVWRILRRHGICLARRKSGGISKDPNFSAKAADVVAL</sequence>
<dbReference type="AlphaFoldDB" id="A0LGD4"/>
<keyword evidence="2" id="KW-1185">Reference proteome</keyword>
<dbReference type="EMBL" id="CP000478">
    <property type="protein sequence ID" value="ABK16486.1"/>
    <property type="molecule type" value="Genomic_DNA"/>
</dbReference>
<name>A0LGD4_SYNFM</name>
<dbReference type="RefSeq" id="WP_011697659.1">
    <property type="nucleotide sequence ID" value="NC_008554.1"/>
</dbReference>
<proteinExistence type="predicted"/>
<reference evidence="1 2" key="1">
    <citation type="submission" date="2006-10" db="EMBL/GenBank/DDBJ databases">
        <title>Complete sequence of Syntrophobacter fumaroxidans MPOB.</title>
        <authorList>
            <consortium name="US DOE Joint Genome Institute"/>
            <person name="Copeland A."/>
            <person name="Lucas S."/>
            <person name="Lapidus A."/>
            <person name="Barry K."/>
            <person name="Detter J.C."/>
            <person name="Glavina del Rio T."/>
            <person name="Hammon N."/>
            <person name="Israni S."/>
            <person name="Pitluck S."/>
            <person name="Goltsman E.G."/>
            <person name="Martinez M."/>
            <person name="Schmutz J."/>
            <person name="Larimer F."/>
            <person name="Land M."/>
            <person name="Hauser L."/>
            <person name="Kyrpides N."/>
            <person name="Kim E."/>
            <person name="Boone D.R."/>
            <person name="Brockman F."/>
            <person name="Culley D."/>
            <person name="Ferry J."/>
            <person name="Gunsalus R."/>
            <person name="McInerney M.J."/>
            <person name="Morrison M."/>
            <person name="Plugge C."/>
            <person name="Rohlin L."/>
            <person name="Scholten J."/>
            <person name="Sieber J."/>
            <person name="Stams A.J.M."/>
            <person name="Worm P."/>
            <person name="Henstra A.M."/>
            <person name="Richardson P."/>
        </authorList>
    </citation>
    <scope>NUCLEOTIDE SEQUENCE [LARGE SCALE GENOMIC DNA]</scope>
    <source>
        <strain evidence="2">DSM 10017 / MPOB</strain>
    </source>
</reference>
<gene>
    <name evidence="1" type="ordered locus">Sfum_0788</name>
</gene>
<dbReference type="Pfam" id="PF13565">
    <property type="entry name" value="HTH_32"/>
    <property type="match status" value="1"/>
</dbReference>
<dbReference type="InParanoid" id="A0LGD4"/>
<dbReference type="HOGENOM" id="CLU_041125_6_0_7"/>
<evidence type="ECO:0000313" key="2">
    <source>
        <dbReference type="Proteomes" id="UP000001784"/>
    </source>
</evidence>
<dbReference type="SUPFAM" id="SSF46689">
    <property type="entry name" value="Homeodomain-like"/>
    <property type="match status" value="1"/>
</dbReference>
<dbReference type="InterPro" id="IPR009057">
    <property type="entry name" value="Homeodomain-like_sf"/>
</dbReference>
<protein>
    <submittedName>
        <fullName evidence="1">Putative transposase</fullName>
    </submittedName>
</protein>
<accession>A0LGD4</accession>
<dbReference type="Proteomes" id="UP000001784">
    <property type="component" value="Chromosome"/>
</dbReference>